<reference evidence="6 7" key="1">
    <citation type="submission" date="2014-06" db="EMBL/GenBank/DDBJ databases">
        <title>Whole Genome Sequences of Three Symbiotic Endozoicomonas Bacteria.</title>
        <authorList>
            <person name="Neave M.J."/>
            <person name="Apprill A."/>
            <person name="Voolstra C.R."/>
        </authorList>
    </citation>
    <scope>NUCLEOTIDE SEQUENCE [LARGE SCALE GENOMIC DNA]</scope>
    <source>
        <strain evidence="6 7">DSM 25634</strain>
    </source>
</reference>
<evidence type="ECO:0000313" key="6">
    <source>
        <dbReference type="EMBL" id="KEQ18043.1"/>
    </source>
</evidence>
<dbReference type="InterPro" id="IPR045943">
    <property type="entry name" value="DUF6363"/>
</dbReference>
<dbReference type="InterPro" id="IPR037483">
    <property type="entry name" value="YjjU-like"/>
</dbReference>
<keyword evidence="1 4" id="KW-0378">Hydrolase</keyword>
<accession>A0A081NHX0</accession>
<feature type="domain" description="PNPLA" evidence="5">
    <location>
        <begin position="14"/>
        <end position="185"/>
    </location>
</feature>
<keyword evidence="3 4" id="KW-0443">Lipid metabolism</keyword>
<feature type="active site" description="Nucleophile" evidence="4">
    <location>
        <position position="48"/>
    </location>
</feature>
<evidence type="ECO:0000313" key="7">
    <source>
        <dbReference type="Proteomes" id="UP000028073"/>
    </source>
</evidence>
<dbReference type="InterPro" id="IPR002641">
    <property type="entry name" value="PNPLA_dom"/>
</dbReference>
<dbReference type="AlphaFoldDB" id="A0A081NHX0"/>
<dbReference type="PROSITE" id="PS51635">
    <property type="entry name" value="PNPLA"/>
    <property type="match status" value="1"/>
</dbReference>
<evidence type="ECO:0000256" key="3">
    <source>
        <dbReference type="ARBA" id="ARBA00023098"/>
    </source>
</evidence>
<evidence type="ECO:0000256" key="4">
    <source>
        <dbReference type="PROSITE-ProRule" id="PRU01161"/>
    </source>
</evidence>
<dbReference type="GO" id="GO:0016042">
    <property type="term" value="P:lipid catabolic process"/>
    <property type="evidence" value="ECO:0007669"/>
    <property type="project" value="UniProtKB-UniRule"/>
</dbReference>
<evidence type="ECO:0000256" key="1">
    <source>
        <dbReference type="ARBA" id="ARBA00022801"/>
    </source>
</evidence>
<organism evidence="6 7">
    <name type="scientific">Endozoicomonas numazuensis</name>
    <dbReference type="NCBI Taxonomy" id="1137799"/>
    <lineage>
        <taxon>Bacteria</taxon>
        <taxon>Pseudomonadati</taxon>
        <taxon>Pseudomonadota</taxon>
        <taxon>Gammaproteobacteria</taxon>
        <taxon>Oceanospirillales</taxon>
        <taxon>Endozoicomonadaceae</taxon>
        <taxon>Endozoicomonas</taxon>
    </lineage>
</organism>
<evidence type="ECO:0000259" key="5">
    <source>
        <dbReference type="PROSITE" id="PS51635"/>
    </source>
</evidence>
<gene>
    <name evidence="6" type="ORF">GZ78_10685</name>
</gene>
<dbReference type="OrthoDB" id="9802424at2"/>
<comment type="caution">
    <text evidence="4">Lacks conserved residue(s) required for the propagation of feature annotation.</text>
</comment>
<dbReference type="PANTHER" id="PTHR14226">
    <property type="entry name" value="NEUROPATHY TARGET ESTERASE/SWISS CHEESE D.MELANOGASTER"/>
    <property type="match status" value="1"/>
</dbReference>
<keyword evidence="2 4" id="KW-0442">Lipid degradation</keyword>
<dbReference type="GO" id="GO:0016787">
    <property type="term" value="F:hydrolase activity"/>
    <property type="evidence" value="ECO:0007669"/>
    <property type="project" value="UniProtKB-UniRule"/>
</dbReference>
<proteinExistence type="predicted"/>
<sequence>MQKQQASSPTKTALVVEGGGMRGIFSAGILDAFMDKRYRQFDGFYGVSAGALNLVSFIAGQRGRNLDLYTGACLEPHFISLKRHMKGGNLFDLDWLFDRIQRQHMNIDKFRSNLQGKQFSVVTSCANTGYPVYHSFDEHFDLDQLFTVLKASSALPMIYRNAIAIDERNHVDGSLADPLPIMKAVEDGYQQIVVLRSRESQFRKKSSSANRLLAWQFRKQPEIAELIRQQYSIYNETLDSLDELKRKGISITEIAPDAQLSSTRSTRDRARLVSDYHKGYSAGFSLLQQLNQAELAHPA</sequence>
<dbReference type="InterPro" id="IPR050301">
    <property type="entry name" value="NTE"/>
</dbReference>
<dbReference type="PANTHER" id="PTHR14226:SF25">
    <property type="entry name" value="PHOSPHOESTERASE"/>
    <property type="match status" value="1"/>
</dbReference>
<protein>
    <recommendedName>
        <fullName evidence="5">PNPLA domain-containing protein</fullName>
    </recommendedName>
</protein>
<dbReference type="STRING" id="1137799.GZ78_10685"/>
<dbReference type="Pfam" id="PF01734">
    <property type="entry name" value="Patatin"/>
    <property type="match status" value="1"/>
</dbReference>
<dbReference type="RefSeq" id="WP_034835084.1">
    <property type="nucleotide sequence ID" value="NZ_JOKH01000002.1"/>
</dbReference>
<feature type="short sequence motif" description="GXGXXG" evidence="4">
    <location>
        <begin position="18"/>
        <end position="23"/>
    </location>
</feature>
<dbReference type="SUPFAM" id="SSF52151">
    <property type="entry name" value="FabD/lysophospholipase-like"/>
    <property type="match status" value="1"/>
</dbReference>
<dbReference type="Proteomes" id="UP000028073">
    <property type="component" value="Unassembled WGS sequence"/>
</dbReference>
<dbReference type="Pfam" id="PF19890">
    <property type="entry name" value="DUF6363"/>
    <property type="match status" value="1"/>
</dbReference>
<dbReference type="CDD" id="cd07208">
    <property type="entry name" value="Pat_hypo_Ecoli_yjju_like"/>
    <property type="match status" value="1"/>
</dbReference>
<dbReference type="EMBL" id="JOKH01000002">
    <property type="protein sequence ID" value="KEQ18043.1"/>
    <property type="molecule type" value="Genomic_DNA"/>
</dbReference>
<comment type="caution">
    <text evidence="6">The sequence shown here is derived from an EMBL/GenBank/DDBJ whole genome shotgun (WGS) entry which is preliminary data.</text>
</comment>
<dbReference type="InterPro" id="IPR016035">
    <property type="entry name" value="Acyl_Trfase/lysoPLipase"/>
</dbReference>
<dbReference type="eggNOG" id="COG4667">
    <property type="taxonomic scope" value="Bacteria"/>
</dbReference>
<evidence type="ECO:0000256" key="2">
    <source>
        <dbReference type="ARBA" id="ARBA00022963"/>
    </source>
</evidence>
<feature type="short sequence motif" description="GXSXG" evidence="4">
    <location>
        <begin position="46"/>
        <end position="50"/>
    </location>
</feature>
<name>A0A081NHX0_9GAMM</name>
<feature type="active site" description="Proton acceptor" evidence="4">
    <location>
        <position position="172"/>
    </location>
</feature>
<dbReference type="Gene3D" id="3.40.1090.10">
    <property type="entry name" value="Cytosolic phospholipase A2 catalytic domain"/>
    <property type="match status" value="2"/>
</dbReference>
<keyword evidence="7" id="KW-1185">Reference proteome</keyword>